<proteinExistence type="predicted"/>
<feature type="region of interest" description="Disordered" evidence="1">
    <location>
        <begin position="641"/>
        <end position="672"/>
    </location>
</feature>
<evidence type="ECO:0000313" key="2">
    <source>
        <dbReference type="EMBL" id="CAJ0881448.1"/>
    </source>
</evidence>
<sequence length="672" mass="71375">MWQEQLDYFWDGERRLVIGAFDGAERAPSRPALTIVSAGDAELTTEPTLVDVIDAPRWRAGVAIFDIPAEHRFLRLTDAEGAALTLQLCADRDLPAGGDYRLLMTLLPDGNGADTAQFRVLSLPARGDVERLAREQTVAAGARLVWAFGQRRVFEQGPDGVPIARLAPARRIFPAWRSRLLLEARALDSEAAADTRQAPFAIMQHWIAENGAPRAALRLRLTDSLEESATLLSRSCVVMALNQRRRLRGWMQEQKAAGEPVIDPLTFDDIRQAIGDHSECPDAVETTDAVAAANLLNLLLDPDSAEADGVAVRRGADRNAAGLGETIEIDFYGAALGDDVGLVCPAARAGDLGVAPADPGGPPFVRLFRVEADGLAPRRIDDDLLLDELMRRAEAAGARVGTTAATRAFAERAAGLKGRREKLVALYNDSMTRAGLPARFSTVGFWDIFEPLQQASFAALARDAAPVLQTVGGYGAYVADPAVTAALAKGGPLARLAPEGRVGADGRGASPLSARFAAACGAEGITPQGLEPAAQLALLRALLQEEDVALLREARIGLSPDPALRRDAARAARSLADIRAVERALAHFERGRDQERASALADYLAARRAGRWLSAASAPALAALLQRAGVEAEAEQTRLAAGMTAAAAPASPAPPPPPAEKPKGFLRRLFGG</sequence>
<gene>
    <name evidence="2" type="ORF">AMST5_03246</name>
</gene>
<dbReference type="EMBL" id="OY288114">
    <property type="protein sequence ID" value="CAJ0881448.1"/>
    <property type="molecule type" value="Genomic_DNA"/>
</dbReference>
<dbReference type="AlphaFoldDB" id="A0AA48RED9"/>
<protein>
    <submittedName>
        <fullName evidence="2">Uncharacterized protein</fullName>
    </submittedName>
</protein>
<name>A0AA48RED9_9ZZZZ</name>
<evidence type="ECO:0000256" key="1">
    <source>
        <dbReference type="SAM" id="MobiDB-lite"/>
    </source>
</evidence>
<organism evidence="2">
    <name type="scientific">freshwater sediment metagenome</name>
    <dbReference type="NCBI Taxonomy" id="556182"/>
    <lineage>
        <taxon>unclassified sequences</taxon>
        <taxon>metagenomes</taxon>
        <taxon>ecological metagenomes</taxon>
    </lineage>
</organism>
<accession>A0AA48RED9</accession>
<reference evidence="2" key="1">
    <citation type="submission" date="2023-07" db="EMBL/GenBank/DDBJ databases">
        <authorList>
            <person name="Pelsma A.J. K."/>
        </authorList>
    </citation>
    <scope>NUCLEOTIDE SEQUENCE</scope>
</reference>